<dbReference type="RefSeq" id="WP_183327587.1">
    <property type="nucleotide sequence ID" value="NZ_JACHHK010000002.1"/>
</dbReference>
<accession>A0A7W8CYF1</accession>
<proteinExistence type="predicted"/>
<dbReference type="SUPFAM" id="SSF53474">
    <property type="entry name" value="alpha/beta-Hydrolases"/>
    <property type="match status" value="1"/>
</dbReference>
<keyword evidence="2" id="KW-1185">Reference proteome</keyword>
<dbReference type="PANTHER" id="PTHR48098">
    <property type="entry name" value="ENTEROCHELIN ESTERASE-RELATED"/>
    <property type="match status" value="1"/>
</dbReference>
<evidence type="ECO:0000313" key="2">
    <source>
        <dbReference type="Proteomes" id="UP000539953"/>
    </source>
</evidence>
<protein>
    <recommendedName>
        <fullName evidence="3">Esterase</fullName>
    </recommendedName>
</protein>
<gene>
    <name evidence="1" type="ORF">HNQ47_000723</name>
</gene>
<dbReference type="PANTHER" id="PTHR48098:SF6">
    <property type="entry name" value="FERRI-BACILLIBACTIN ESTERASE BESA"/>
    <property type="match status" value="1"/>
</dbReference>
<dbReference type="Gene3D" id="3.40.50.1820">
    <property type="entry name" value="alpha/beta hydrolase"/>
    <property type="match status" value="1"/>
</dbReference>
<dbReference type="Pfam" id="PF00756">
    <property type="entry name" value="Esterase"/>
    <property type="match status" value="1"/>
</dbReference>
<name>A0A7W8CYF1_9FIRM</name>
<dbReference type="InterPro" id="IPR029058">
    <property type="entry name" value="AB_hydrolase_fold"/>
</dbReference>
<dbReference type="Proteomes" id="UP000539953">
    <property type="component" value="Unassembled WGS sequence"/>
</dbReference>
<dbReference type="EMBL" id="JACHHK010000002">
    <property type="protein sequence ID" value="MBB5182704.1"/>
    <property type="molecule type" value="Genomic_DNA"/>
</dbReference>
<evidence type="ECO:0008006" key="3">
    <source>
        <dbReference type="Google" id="ProtNLM"/>
    </source>
</evidence>
<sequence length="235" mass="26686">MSEHLLMPMGGKRVRIFPGPAGSPVVYLNDPMDRGIKIHTLLKEENCPPHTLVEISGLNWDDDMTPWYCPALTKGDTPCAGKADAYLSWMIQRLIPAVEKHLEDPNGRILTGYSLAGLFAVYALYRTDVFRCVGSMSGSLWYPDFLEYTRTHTMVRRPDCIYFSLGDKEKNSAVELLQSVQDRTEAVYEDCRGAGIPTIFELNPGNHYQFSDQRTARGIVWILRQERTEDAYESK</sequence>
<dbReference type="InterPro" id="IPR000801">
    <property type="entry name" value="Esterase-like"/>
</dbReference>
<dbReference type="AlphaFoldDB" id="A0A7W8CYF1"/>
<reference evidence="1 2" key="1">
    <citation type="submission" date="2020-08" db="EMBL/GenBank/DDBJ databases">
        <title>Genomic Encyclopedia of Type Strains, Phase IV (KMG-IV): sequencing the most valuable type-strain genomes for metagenomic binning, comparative biology and taxonomic classification.</title>
        <authorList>
            <person name="Goeker M."/>
        </authorList>
    </citation>
    <scope>NUCLEOTIDE SEQUENCE [LARGE SCALE GENOMIC DNA]</scope>
    <source>
        <strain evidence="1 2">DSM 25799</strain>
    </source>
</reference>
<organism evidence="1 2">
    <name type="scientific">Catenisphaera adipataccumulans</name>
    <dbReference type="NCBI Taxonomy" id="700500"/>
    <lineage>
        <taxon>Bacteria</taxon>
        <taxon>Bacillati</taxon>
        <taxon>Bacillota</taxon>
        <taxon>Erysipelotrichia</taxon>
        <taxon>Erysipelotrichales</taxon>
        <taxon>Erysipelotrichaceae</taxon>
        <taxon>Catenisphaera</taxon>
    </lineage>
</organism>
<comment type="caution">
    <text evidence="1">The sequence shown here is derived from an EMBL/GenBank/DDBJ whole genome shotgun (WGS) entry which is preliminary data.</text>
</comment>
<dbReference type="InterPro" id="IPR050583">
    <property type="entry name" value="Mycobacterial_A85_antigen"/>
</dbReference>
<evidence type="ECO:0000313" key="1">
    <source>
        <dbReference type="EMBL" id="MBB5182704.1"/>
    </source>
</evidence>